<feature type="compositionally biased region" description="Polar residues" evidence="3">
    <location>
        <begin position="1481"/>
        <end position="1495"/>
    </location>
</feature>
<evidence type="ECO:0000256" key="3">
    <source>
        <dbReference type="SAM" id="MobiDB-lite"/>
    </source>
</evidence>
<dbReference type="Pfam" id="PF15035">
    <property type="entry name" value="Rootletin"/>
    <property type="match status" value="1"/>
</dbReference>
<evidence type="ECO:0000256" key="1">
    <source>
        <dbReference type="ARBA" id="ARBA00023054"/>
    </source>
</evidence>
<evidence type="ECO:0000259" key="4">
    <source>
        <dbReference type="Pfam" id="PF15035"/>
    </source>
</evidence>
<dbReference type="InterPro" id="IPR055167">
    <property type="entry name" value="Rootletin-like_CC"/>
</dbReference>
<evidence type="ECO:0000256" key="2">
    <source>
        <dbReference type="SAM" id="Coils"/>
    </source>
</evidence>
<feature type="compositionally biased region" description="Basic residues" evidence="3">
    <location>
        <begin position="1569"/>
        <end position="1583"/>
    </location>
</feature>
<feature type="region of interest" description="Disordered" evidence="3">
    <location>
        <begin position="1310"/>
        <end position="1336"/>
    </location>
</feature>
<feature type="coiled-coil region" evidence="2">
    <location>
        <begin position="1238"/>
        <end position="1286"/>
    </location>
</feature>
<feature type="coiled-coil region" evidence="2">
    <location>
        <begin position="487"/>
        <end position="1212"/>
    </location>
</feature>
<feature type="coiled-coil region" evidence="2">
    <location>
        <begin position="85"/>
        <end position="144"/>
    </location>
</feature>
<evidence type="ECO:0000313" key="5">
    <source>
        <dbReference type="Ensembl" id="ENSCLAP00000003827.1"/>
    </source>
</evidence>
<feature type="coiled-coil region" evidence="2">
    <location>
        <begin position="1345"/>
        <end position="1421"/>
    </location>
</feature>
<reference evidence="5" key="2">
    <citation type="submission" date="2025-09" db="UniProtKB">
        <authorList>
            <consortium name="Ensembl"/>
        </authorList>
    </citation>
    <scope>IDENTIFICATION</scope>
</reference>
<name>A0A8C2YJS8_CHILA</name>
<sequence length="1583" mass="178048">MSSDYSESGDQASMEPPPLGLAAVIQRLEDTILSPRANREDRALTMRGEGQQASPTPVPARIREIVAGSLAGEPPRGVQELPAAVARVQEESDLLQEELARLEGLLAQAGAERDELASRCHVVSERLQARLETTEAQLRRSELEHSVDLEEALGCLEASEQRSSSLAQVNALLRGQLEHMQKANDRLAQELARATGSVVHLQQQLELRGTWRWAKTQAWPPGPREPRDLLLLWRQAVALRAQLAELRAATERGLADMRADAARTARRLHVACLNLDSNLRLAADCTASALEQQLGEQIREVLQLQGRWDAEKAALQARLSEQMLLVEELTVQSEQKERTIASFKLDIQRLESGQRSGGRLEEDALRAEAESLRAELKSLRSVLASIKEVAQADTRSPERLRSSTEGEEVRGQWRSPRHSLSPPQACTQASLDPTLLAVQAAMGRVQQKEQELRASQRLLRDGVQEHEDLLGQLEVQRHEARHCRTSVELLGREKVALERKVEELRGAAEVRDAERQKLEAANAALHKSLRLRAEQSQGRLQQLEEKVSRLRRELASAREALSTAQLQRDLAEREREGLRGTLARAESSNAELELLVTRLKSEGVEQRDSLATMAALMEGLAQDKGSLNHLVLQLEQERDQLQEQRTALEQEKAGAGQELAQVKQQLERVWAERRGLQEACGHLEKQQEQLEGQVAQLRRERVQLQEQVGQVTCKKQALEEQLAQSLQDQEAQMNTLQQALQEKDALSEERGQLLTKQEALERQGLLAAEETADLRAQRDSLESGLFEAQQLVAQMQAEQKQLEEEAHSARLARQALQVEMERLKSDWEAQETRLRWDMGRLQRQMAQQEQEAQLALQSQAMTHQEDLARLQREKETLSLSLAEEKEAAAHQREQEKELVAKCTAEREALVEEMESMKQERDESFLQLEHRMQQALCVKDTEKSQLLEELSRAMQELRRAQQGAQGQQAHAEATISTLTEELRTLQAQFEGAISTHQREAAALREGLREMEAQRSDLRREAKRLQAQLLEAQEALAGLRRELQGSEESRERLRREALEARQALSAEACEKDTLQHSNTELQAALHRARQDKASLKRAKEEQEQKLRALDEVRVAAQEEASKLQARLQARAQAQGEACREHHSQVRTLEAENHRQRREVHALQAQCSREAQRWQQSQQEILQLQRQVAETEAAHKSAQKEVLGLQRKLAEAEATGEARAGQLERLLSESREAEHTLQAELRGVTRRLQRASSQANSLQGRLDTTCGRMHSLEQDLARAKAAERHAEAQLGRLCSVLRRGLGLQVPSGFDSTQVCPEQQGGSPAAWPHSPLRWPSPAPGDHDPEVMDVAAVQEALGDFVQKLRDAQRERDACRVQVASLSTRLSVAENECAQAQGRVQQLQRALVEAEEGRRQAEGALDSAQASRVLQKEALLRLEMEHLASTRVAAQDRRRRQMEQEVLAAEKGRLGQSLSSLHQEWDRALQQNQGLQQARPGTQQGPAGPGREQHLRTERTPGRPPTAEGSEGPMCLLQAQLQAMRALASQEQTNQRQMKGLEKQVASLKEQLDREVQPQHRRAHPRQASRARQ</sequence>
<keyword evidence="6" id="KW-1185">Reference proteome</keyword>
<feature type="compositionally biased region" description="Basic and acidic residues" evidence="3">
    <location>
        <begin position="1501"/>
        <end position="1511"/>
    </location>
</feature>
<feature type="region of interest" description="Disordered" evidence="3">
    <location>
        <begin position="1481"/>
        <end position="1583"/>
    </location>
</feature>
<gene>
    <name evidence="5" type="primary">CROCC2</name>
</gene>
<dbReference type="Ensembl" id="ENSCLAT00000003903.1">
    <property type="protein sequence ID" value="ENSCLAP00000003827.1"/>
    <property type="gene ID" value="ENSCLAG00000002724.1"/>
</dbReference>
<proteinExistence type="predicted"/>
<dbReference type="GO" id="GO:0005813">
    <property type="term" value="C:centrosome"/>
    <property type="evidence" value="ECO:0007669"/>
    <property type="project" value="TreeGrafter"/>
</dbReference>
<accession>A0A8C2YJS8</accession>
<feature type="compositionally biased region" description="Basic and acidic residues" evidence="3">
    <location>
        <begin position="395"/>
        <end position="411"/>
    </location>
</feature>
<dbReference type="PANTHER" id="PTHR23159:SF16">
    <property type="entry name" value="CILIARY ROOTLET COILED-COIL PROTEIN 2"/>
    <property type="match status" value="1"/>
</dbReference>
<dbReference type="GeneTree" id="ENSGT00940000162689"/>
<feature type="coiled-coil region" evidence="2">
    <location>
        <begin position="170"/>
        <end position="204"/>
    </location>
</feature>
<organism evidence="5 6">
    <name type="scientific">Chinchilla lanigera</name>
    <name type="common">Long-tailed chinchilla</name>
    <name type="synonym">Chinchilla villidera</name>
    <dbReference type="NCBI Taxonomy" id="34839"/>
    <lineage>
        <taxon>Eukaryota</taxon>
        <taxon>Metazoa</taxon>
        <taxon>Chordata</taxon>
        <taxon>Craniata</taxon>
        <taxon>Vertebrata</taxon>
        <taxon>Euteleostomi</taxon>
        <taxon>Mammalia</taxon>
        <taxon>Eutheria</taxon>
        <taxon>Euarchontoglires</taxon>
        <taxon>Glires</taxon>
        <taxon>Rodentia</taxon>
        <taxon>Hystricomorpha</taxon>
        <taxon>Chinchillidae</taxon>
        <taxon>Chinchilla</taxon>
    </lineage>
</organism>
<dbReference type="GO" id="GO:0005814">
    <property type="term" value="C:centriole"/>
    <property type="evidence" value="ECO:0007669"/>
    <property type="project" value="TreeGrafter"/>
</dbReference>
<evidence type="ECO:0000313" key="6">
    <source>
        <dbReference type="Proteomes" id="UP000694398"/>
    </source>
</evidence>
<feature type="region of interest" description="Disordered" evidence="3">
    <location>
        <begin position="393"/>
        <end position="425"/>
    </location>
</feature>
<feature type="coiled-coil region" evidence="2">
    <location>
        <begin position="362"/>
        <end position="389"/>
    </location>
</feature>
<protein>
    <submittedName>
        <fullName evidence="5">Ciliary rootlet coiled-coil, rootletin family member 2</fullName>
    </submittedName>
</protein>
<dbReference type="Proteomes" id="UP000694398">
    <property type="component" value="Unassembled WGS sequence"/>
</dbReference>
<feature type="compositionally biased region" description="Low complexity" evidence="3">
    <location>
        <begin position="1526"/>
        <end position="1540"/>
    </location>
</feature>
<dbReference type="PANTHER" id="PTHR23159">
    <property type="entry name" value="CENTROSOMAL PROTEIN 2"/>
    <property type="match status" value="1"/>
</dbReference>
<feature type="domain" description="Rootletin-like coiled-coil" evidence="4">
    <location>
        <begin position="99"/>
        <end position="264"/>
    </location>
</feature>
<reference evidence="5" key="1">
    <citation type="submission" date="2025-08" db="UniProtKB">
        <authorList>
            <consortium name="Ensembl"/>
        </authorList>
    </citation>
    <scope>IDENTIFICATION</scope>
</reference>
<keyword evidence="1 2" id="KW-0175">Coiled coil</keyword>